<dbReference type="InterPro" id="IPR017569">
    <property type="entry name" value="Enoyl_ACP_red-II_put"/>
</dbReference>
<dbReference type="NCBIfam" id="TIGR03151">
    <property type="entry name" value="enACPred_II"/>
    <property type="match status" value="1"/>
</dbReference>
<dbReference type="SUPFAM" id="SSF51412">
    <property type="entry name" value="Inosine monophosphate dehydrogenase (IMPDH)"/>
    <property type="match status" value="1"/>
</dbReference>
<dbReference type="InterPro" id="IPR004136">
    <property type="entry name" value="NMO"/>
</dbReference>
<dbReference type="PANTHER" id="PTHR32332">
    <property type="entry name" value="2-NITROPROPANE DIOXYGENASE"/>
    <property type="match status" value="1"/>
</dbReference>
<gene>
    <name evidence="6" type="ORF">SAMN05421834_13513</name>
</gene>
<evidence type="ECO:0000256" key="5">
    <source>
        <dbReference type="ARBA" id="ARBA00023002"/>
    </source>
</evidence>
<keyword evidence="7" id="KW-1185">Reference proteome</keyword>
<keyword evidence="3" id="KW-0285">Flavoprotein</keyword>
<comment type="function">
    <text evidence="1">Nitronate monooxygenase that uses molecular oxygen to catalyze the oxidative denitrification of alkyl nitronates. Acts on propionate 3-nitronate (P3N), the presumed physiological substrate. Probably functions in the detoxification of P3N, a metabolic poison produced by plants and fungi as a defense mechanism.</text>
</comment>
<dbReference type="Gene3D" id="3.20.20.70">
    <property type="entry name" value="Aldolase class I"/>
    <property type="match status" value="1"/>
</dbReference>
<evidence type="ECO:0000256" key="4">
    <source>
        <dbReference type="ARBA" id="ARBA00022643"/>
    </source>
</evidence>
<evidence type="ECO:0000313" key="6">
    <source>
        <dbReference type="EMBL" id="SIR54943.1"/>
    </source>
</evidence>
<evidence type="ECO:0000256" key="3">
    <source>
        <dbReference type="ARBA" id="ARBA00022630"/>
    </source>
</evidence>
<dbReference type="Pfam" id="PF03060">
    <property type="entry name" value="NMO"/>
    <property type="match status" value="2"/>
</dbReference>
<name>A0A1N7BUN0_9FIRM</name>
<accession>A0A1N7BUN0</accession>
<dbReference type="AlphaFoldDB" id="A0A1N7BUN0"/>
<dbReference type="GO" id="GO:0018580">
    <property type="term" value="F:nitronate monooxygenase activity"/>
    <property type="evidence" value="ECO:0007669"/>
    <property type="project" value="InterPro"/>
</dbReference>
<organism evidence="6 7">
    <name type="scientific">Halanaerobium kushneri</name>
    <dbReference type="NCBI Taxonomy" id="56779"/>
    <lineage>
        <taxon>Bacteria</taxon>
        <taxon>Bacillati</taxon>
        <taxon>Bacillota</taxon>
        <taxon>Clostridia</taxon>
        <taxon>Halanaerobiales</taxon>
        <taxon>Halanaerobiaceae</taxon>
        <taxon>Halanaerobium</taxon>
    </lineage>
</organism>
<keyword evidence="5" id="KW-0560">Oxidoreductase</keyword>
<proteinExistence type="predicted"/>
<evidence type="ECO:0000256" key="1">
    <source>
        <dbReference type="ARBA" id="ARBA00003535"/>
    </source>
</evidence>
<evidence type="ECO:0000313" key="7">
    <source>
        <dbReference type="Proteomes" id="UP000185669"/>
    </source>
</evidence>
<keyword evidence="4" id="KW-0288">FMN</keyword>
<evidence type="ECO:0000256" key="2">
    <source>
        <dbReference type="ARBA" id="ARBA00013457"/>
    </source>
</evidence>
<dbReference type="CDD" id="cd04730">
    <property type="entry name" value="NPD_like"/>
    <property type="match status" value="1"/>
</dbReference>
<dbReference type="STRING" id="56779.SAMN05421834_13513"/>
<dbReference type="RefSeq" id="WP_076546124.1">
    <property type="nucleotide sequence ID" value="NZ_FTNC01000035.1"/>
</dbReference>
<dbReference type="InterPro" id="IPR013785">
    <property type="entry name" value="Aldolase_TIM"/>
</dbReference>
<reference evidence="7" key="1">
    <citation type="submission" date="2017-01" db="EMBL/GenBank/DDBJ databases">
        <authorList>
            <person name="Varghese N."/>
            <person name="Submissions S."/>
        </authorList>
    </citation>
    <scope>NUCLEOTIDE SEQUENCE [LARGE SCALE GENOMIC DNA]</scope>
    <source>
        <strain evidence="7">ATCC 700103</strain>
    </source>
</reference>
<dbReference type="OrthoDB" id="9778912at2"/>
<protein>
    <recommendedName>
        <fullName evidence="2">Probable nitronate monooxygenase</fullName>
    </recommendedName>
</protein>
<dbReference type="PANTHER" id="PTHR32332:SF20">
    <property type="entry name" value="2-NITROPROPANE DIOXYGENASE-LIKE PROTEIN"/>
    <property type="match status" value="1"/>
</dbReference>
<sequence>MALKTELCDLLEIEKPIIQGGMAWVATGELAAAVSSAGGLGIIGAGNAPADVIEEEIEKVRELTDKPFGLNIMLLSPFADDIIELAIEKKVPVITTGAGNPGKHVKRFQEVGSKVIPVVPSVALARRMERLKVDAVIVEGTEAGGHIGELTTMALVPQVVNAVEIPVIAAGGVGDGRGLAAVLALGAKGAQIGTRFVCSEECTASEEFKKAIVGARDRDAVVTGRSTGHPVRNLKNKLTKEIDRLEKEGADPKKVEELGSGKLRDAVIDGDIDQGSVMAGQISGMISEIKSVREIMDEIILEAENTIKNSYKLLE</sequence>
<dbReference type="EMBL" id="FTNC01000035">
    <property type="protein sequence ID" value="SIR54943.1"/>
    <property type="molecule type" value="Genomic_DNA"/>
</dbReference>
<dbReference type="Proteomes" id="UP000185669">
    <property type="component" value="Unassembled WGS sequence"/>
</dbReference>